<organism evidence="1 2">
    <name type="scientific">Amedibacillus hominis</name>
    <dbReference type="NCBI Taxonomy" id="2897776"/>
    <lineage>
        <taxon>Bacteria</taxon>
        <taxon>Bacillati</taxon>
        <taxon>Bacillota</taxon>
        <taxon>Erysipelotrichia</taxon>
        <taxon>Erysipelotrichales</taxon>
        <taxon>Erysipelotrichaceae</taxon>
        <taxon>Amedibacillus</taxon>
    </lineage>
</organism>
<gene>
    <name evidence="1" type="ORF">LQE99_06910</name>
</gene>
<name>A0ABS9R5C6_9FIRM</name>
<reference evidence="1 2" key="1">
    <citation type="submission" date="2022-02" db="EMBL/GenBank/DDBJ databases">
        <title>Genome of Erysipelotrichaceae sp. nov. NSJ-176 isolated from human feces.</title>
        <authorList>
            <person name="Abdugheni R."/>
        </authorList>
    </citation>
    <scope>NUCLEOTIDE SEQUENCE [LARGE SCALE GENOMIC DNA]</scope>
    <source>
        <strain evidence="1 2">NSJ-176</strain>
    </source>
</reference>
<evidence type="ECO:0008006" key="3">
    <source>
        <dbReference type="Google" id="ProtNLM"/>
    </source>
</evidence>
<proteinExistence type="predicted"/>
<accession>A0ABS9R5C6</accession>
<dbReference type="EMBL" id="JAKVPQ010000004">
    <property type="protein sequence ID" value="MCH4284859.1"/>
    <property type="molecule type" value="Genomic_DNA"/>
</dbReference>
<comment type="caution">
    <text evidence="1">The sequence shown here is derived from an EMBL/GenBank/DDBJ whole genome shotgun (WGS) entry which is preliminary data.</text>
</comment>
<sequence>MKETLYLTNDLAIVNYSAGYAQNGDMLLNSTTFSNYVHNYIDYLKDTHEDLYYFALNGKTPREATTEILRLFRMMRVFKVDEIESQYLNDKKRLLEFVEEMYNFWKKHQRFAVISVGEGNALQDMSFVSADSSFNLLILSLYRSIEEQIMGRKNKVYRQLQSGTNAAISVRKNKTKLSAKYDKLKDIEFINSVMLRTPMLLHPKSNKRTGMFEEIDTNPIEEFTGTPDEWFCYPCKIGTLLAFIYFHRDFISSAVSLANLFELANEDECSKKPDMIVLFGNEDGKDQTTFHYDKEEDVWVGCVSYNERVEYFGYLKKMSLTLHNVRKMQKGWLPIHGAFVEITLKNGKRKNIMLMGDSGAGKSESIEALKNVGKDIIKDIVVVFDDMGTIHLEDGVPFGQGTEIGAFIRLDDLDPGTPYRDMDRSIFMNPESSNNARVITPAAPYEIVATNHRIDLFAYANNYDDKNGLHRFDDMADAIATCKEGKRMAKGTTQEVGISTTYFANPFGPMQQEEICEPLIHEMFDAMQKNGIFVGEIYTHLGLDKENREGINVAAKELLNFIEKD</sequence>
<protein>
    <recommendedName>
        <fullName evidence="3">Phosphoenolpyruvate carboxykinase</fullName>
    </recommendedName>
</protein>
<evidence type="ECO:0000313" key="2">
    <source>
        <dbReference type="Proteomes" id="UP001202402"/>
    </source>
</evidence>
<keyword evidence="2" id="KW-1185">Reference proteome</keyword>
<dbReference type="RefSeq" id="WP_117452743.1">
    <property type="nucleotide sequence ID" value="NZ_JAKVPQ010000004.1"/>
</dbReference>
<evidence type="ECO:0000313" key="1">
    <source>
        <dbReference type="EMBL" id="MCH4284859.1"/>
    </source>
</evidence>
<dbReference type="SUPFAM" id="SSF53795">
    <property type="entry name" value="PEP carboxykinase-like"/>
    <property type="match status" value="1"/>
</dbReference>
<dbReference type="Proteomes" id="UP001202402">
    <property type="component" value="Unassembled WGS sequence"/>
</dbReference>